<feature type="non-terminal residue" evidence="1">
    <location>
        <position position="1"/>
    </location>
</feature>
<dbReference type="EMBL" id="BKCJ010971334">
    <property type="protein sequence ID" value="GFC56898.1"/>
    <property type="molecule type" value="Genomic_DNA"/>
</dbReference>
<evidence type="ECO:0000313" key="1">
    <source>
        <dbReference type="EMBL" id="GFC56898.1"/>
    </source>
</evidence>
<comment type="caution">
    <text evidence="1">The sequence shown here is derived from an EMBL/GenBank/DDBJ whole genome shotgun (WGS) entry which is preliminary data.</text>
</comment>
<accession>A0A699Q5U1</accession>
<sequence>HEVGPFSEHHAQRLAQRANGIRLGFEAHELHRQHKRQRSLPRNRQRELALAVGSGALERAFDEDVSAGQRFASSGLDGAGERTRLRLRGER</sequence>
<reference evidence="1" key="1">
    <citation type="journal article" date="2019" name="Sci. Rep.">
        <title>Draft genome of Tanacetum cinerariifolium, the natural source of mosquito coil.</title>
        <authorList>
            <person name="Yamashiro T."/>
            <person name="Shiraishi A."/>
            <person name="Satake H."/>
            <person name="Nakayama K."/>
        </authorList>
    </citation>
    <scope>NUCLEOTIDE SEQUENCE</scope>
</reference>
<proteinExistence type="predicted"/>
<protein>
    <submittedName>
        <fullName evidence="1">Uncharacterized protein</fullName>
    </submittedName>
</protein>
<dbReference type="AlphaFoldDB" id="A0A699Q5U1"/>
<organism evidence="1">
    <name type="scientific">Tanacetum cinerariifolium</name>
    <name type="common">Dalmatian daisy</name>
    <name type="synonym">Chrysanthemum cinerariifolium</name>
    <dbReference type="NCBI Taxonomy" id="118510"/>
    <lineage>
        <taxon>Eukaryota</taxon>
        <taxon>Viridiplantae</taxon>
        <taxon>Streptophyta</taxon>
        <taxon>Embryophyta</taxon>
        <taxon>Tracheophyta</taxon>
        <taxon>Spermatophyta</taxon>
        <taxon>Magnoliopsida</taxon>
        <taxon>eudicotyledons</taxon>
        <taxon>Gunneridae</taxon>
        <taxon>Pentapetalae</taxon>
        <taxon>asterids</taxon>
        <taxon>campanulids</taxon>
        <taxon>Asterales</taxon>
        <taxon>Asteraceae</taxon>
        <taxon>Asteroideae</taxon>
        <taxon>Anthemideae</taxon>
        <taxon>Anthemidinae</taxon>
        <taxon>Tanacetum</taxon>
    </lineage>
</organism>
<gene>
    <name evidence="1" type="ORF">Tci_828868</name>
</gene>
<name>A0A699Q5U1_TANCI</name>